<dbReference type="PANTHER" id="PTHR12227">
    <property type="entry name" value="GLYCERATE KINASE"/>
    <property type="match status" value="1"/>
</dbReference>
<reference evidence="2" key="2">
    <citation type="submission" date="2021-09" db="EMBL/GenBank/DDBJ databases">
        <authorList>
            <person name="Jia N."/>
            <person name="Wang J."/>
            <person name="Shi W."/>
            <person name="Du L."/>
            <person name="Sun Y."/>
            <person name="Zhan W."/>
            <person name="Jiang J."/>
            <person name="Wang Q."/>
            <person name="Zhang B."/>
            <person name="Ji P."/>
            <person name="Sakyi L.B."/>
            <person name="Cui X."/>
            <person name="Yuan T."/>
            <person name="Jiang B."/>
            <person name="Yang W."/>
            <person name="Lam T.T.-Y."/>
            <person name="Chang Q."/>
            <person name="Ding S."/>
            <person name="Wang X."/>
            <person name="Zhu J."/>
            <person name="Ruan X."/>
            <person name="Zhao L."/>
            <person name="Wei J."/>
            <person name="Que T."/>
            <person name="Du C."/>
            <person name="Cheng J."/>
            <person name="Dai P."/>
            <person name="Han X."/>
            <person name="Huang E."/>
            <person name="Gao Y."/>
            <person name="Liu J."/>
            <person name="Shao H."/>
            <person name="Ye R."/>
            <person name="Li L."/>
            <person name="Wei W."/>
            <person name="Wang X."/>
            <person name="Wang C."/>
            <person name="Huo Q."/>
            <person name="Li W."/>
            <person name="Guo W."/>
            <person name="Chen H."/>
            <person name="Chen S."/>
            <person name="Zhou L."/>
            <person name="Zhou L."/>
            <person name="Ni X."/>
            <person name="Tian J."/>
            <person name="Zhou Y."/>
            <person name="Sheng Y."/>
            <person name="Liu T."/>
            <person name="Pan Y."/>
            <person name="Xia L."/>
            <person name="Li J."/>
            <person name="Zhao F."/>
            <person name="Cao W."/>
        </authorList>
    </citation>
    <scope>NUCLEOTIDE SEQUENCE</scope>
    <source>
        <strain evidence="2">Rmic-2018</strain>
        <tissue evidence="2">Larvae</tissue>
    </source>
</reference>
<protein>
    <recommendedName>
        <fullName evidence="1">MOFRL-associated domain-containing protein</fullName>
    </recommendedName>
</protein>
<evidence type="ECO:0000313" key="2">
    <source>
        <dbReference type="EMBL" id="KAH8022348.1"/>
    </source>
</evidence>
<comment type="caution">
    <text evidence="2">The sequence shown here is derived from an EMBL/GenBank/DDBJ whole genome shotgun (WGS) entry which is preliminary data.</text>
</comment>
<organism evidence="2 3">
    <name type="scientific">Rhipicephalus microplus</name>
    <name type="common">Cattle tick</name>
    <name type="synonym">Boophilus microplus</name>
    <dbReference type="NCBI Taxonomy" id="6941"/>
    <lineage>
        <taxon>Eukaryota</taxon>
        <taxon>Metazoa</taxon>
        <taxon>Ecdysozoa</taxon>
        <taxon>Arthropoda</taxon>
        <taxon>Chelicerata</taxon>
        <taxon>Arachnida</taxon>
        <taxon>Acari</taxon>
        <taxon>Parasitiformes</taxon>
        <taxon>Ixodida</taxon>
        <taxon>Ixodoidea</taxon>
        <taxon>Ixodidae</taxon>
        <taxon>Rhipicephalinae</taxon>
        <taxon>Rhipicephalus</taxon>
        <taxon>Boophilus</taxon>
    </lineage>
</organism>
<dbReference type="SUPFAM" id="SSF82544">
    <property type="entry name" value="GckA/TtuD-like"/>
    <property type="match status" value="1"/>
</dbReference>
<evidence type="ECO:0000313" key="3">
    <source>
        <dbReference type="Proteomes" id="UP000821866"/>
    </source>
</evidence>
<evidence type="ECO:0000259" key="1">
    <source>
        <dbReference type="Pfam" id="PF13660"/>
    </source>
</evidence>
<dbReference type="PANTHER" id="PTHR12227:SF0">
    <property type="entry name" value="GLYCERATE KINASE"/>
    <property type="match status" value="1"/>
</dbReference>
<dbReference type="Proteomes" id="UP000821866">
    <property type="component" value="Chromosome 7"/>
</dbReference>
<dbReference type="InterPro" id="IPR039760">
    <property type="entry name" value="MOFRL_protein"/>
</dbReference>
<gene>
    <name evidence="2" type="ORF">HPB51_023401</name>
</gene>
<accession>A0A9J6DJG4</accession>
<dbReference type="InterPro" id="IPR025286">
    <property type="entry name" value="MOFRL_assoc_dom"/>
</dbReference>
<proteinExistence type="predicted"/>
<dbReference type="Gene3D" id="3.40.50.10180">
    <property type="entry name" value="Glycerate kinase, MOFRL-like N-terminal domain"/>
    <property type="match status" value="1"/>
</dbReference>
<dbReference type="Pfam" id="PF13660">
    <property type="entry name" value="DUF4147"/>
    <property type="match status" value="1"/>
</dbReference>
<feature type="domain" description="MOFRL-associated" evidence="1">
    <location>
        <begin position="15"/>
        <end position="84"/>
    </location>
</feature>
<keyword evidence="3" id="KW-1185">Reference proteome</keyword>
<dbReference type="InterPro" id="IPR038614">
    <property type="entry name" value="GK_N_sf"/>
</dbReference>
<reference evidence="2" key="1">
    <citation type="journal article" date="2020" name="Cell">
        <title>Large-Scale Comparative Analyses of Tick Genomes Elucidate Their Genetic Diversity and Vector Capacities.</title>
        <authorList>
            <consortium name="Tick Genome and Microbiome Consortium (TIGMIC)"/>
            <person name="Jia N."/>
            <person name="Wang J."/>
            <person name="Shi W."/>
            <person name="Du L."/>
            <person name="Sun Y."/>
            <person name="Zhan W."/>
            <person name="Jiang J.F."/>
            <person name="Wang Q."/>
            <person name="Zhang B."/>
            <person name="Ji P."/>
            <person name="Bell-Sakyi L."/>
            <person name="Cui X.M."/>
            <person name="Yuan T.T."/>
            <person name="Jiang B.G."/>
            <person name="Yang W.F."/>
            <person name="Lam T.T."/>
            <person name="Chang Q.C."/>
            <person name="Ding S.J."/>
            <person name="Wang X.J."/>
            <person name="Zhu J.G."/>
            <person name="Ruan X.D."/>
            <person name="Zhao L."/>
            <person name="Wei J.T."/>
            <person name="Ye R.Z."/>
            <person name="Que T.C."/>
            <person name="Du C.H."/>
            <person name="Zhou Y.H."/>
            <person name="Cheng J.X."/>
            <person name="Dai P.F."/>
            <person name="Guo W.B."/>
            <person name="Han X.H."/>
            <person name="Huang E.J."/>
            <person name="Li L.F."/>
            <person name="Wei W."/>
            <person name="Gao Y.C."/>
            <person name="Liu J.Z."/>
            <person name="Shao H.Z."/>
            <person name="Wang X."/>
            <person name="Wang C.C."/>
            <person name="Yang T.C."/>
            <person name="Huo Q.B."/>
            <person name="Li W."/>
            <person name="Chen H.Y."/>
            <person name="Chen S.E."/>
            <person name="Zhou L.G."/>
            <person name="Ni X.B."/>
            <person name="Tian J.H."/>
            <person name="Sheng Y."/>
            <person name="Liu T."/>
            <person name="Pan Y.S."/>
            <person name="Xia L.Y."/>
            <person name="Li J."/>
            <person name="Zhao F."/>
            <person name="Cao W.C."/>
        </authorList>
    </citation>
    <scope>NUCLEOTIDE SEQUENCE</scope>
    <source>
        <strain evidence="2">Rmic-2018</strain>
    </source>
</reference>
<dbReference type="VEuPathDB" id="VectorBase:LOC119173510"/>
<dbReference type="AlphaFoldDB" id="A0A9J6DJG4"/>
<name>A0A9J6DJG4_RHIMP</name>
<dbReference type="GO" id="GO:0005737">
    <property type="term" value="C:cytoplasm"/>
    <property type="evidence" value="ECO:0007669"/>
    <property type="project" value="TreeGrafter"/>
</dbReference>
<sequence>MLFSRCFLCERMFLQVLPHALVNKAVQREGDALRVNNELVPLAHNAYLVGFGKAVGGMANVMQTLLSDHLVEGIVSVPQGTRQIAANMNRPCVSVQLFLVCLAEQ</sequence>
<dbReference type="EMBL" id="JABSTU010000009">
    <property type="protein sequence ID" value="KAH8022348.1"/>
    <property type="molecule type" value="Genomic_DNA"/>
</dbReference>
<dbReference type="GO" id="GO:0008887">
    <property type="term" value="F:glycerate kinase activity"/>
    <property type="evidence" value="ECO:0007669"/>
    <property type="project" value="InterPro"/>
</dbReference>